<name>A0ABR2PY36_9ROSI</name>
<feature type="compositionally biased region" description="Polar residues" evidence="1">
    <location>
        <begin position="50"/>
        <end position="59"/>
    </location>
</feature>
<organism evidence="2 3">
    <name type="scientific">Hibiscus sabdariffa</name>
    <name type="common">roselle</name>
    <dbReference type="NCBI Taxonomy" id="183260"/>
    <lineage>
        <taxon>Eukaryota</taxon>
        <taxon>Viridiplantae</taxon>
        <taxon>Streptophyta</taxon>
        <taxon>Embryophyta</taxon>
        <taxon>Tracheophyta</taxon>
        <taxon>Spermatophyta</taxon>
        <taxon>Magnoliopsida</taxon>
        <taxon>eudicotyledons</taxon>
        <taxon>Gunneridae</taxon>
        <taxon>Pentapetalae</taxon>
        <taxon>rosids</taxon>
        <taxon>malvids</taxon>
        <taxon>Malvales</taxon>
        <taxon>Malvaceae</taxon>
        <taxon>Malvoideae</taxon>
        <taxon>Hibiscus</taxon>
    </lineage>
</organism>
<evidence type="ECO:0000313" key="3">
    <source>
        <dbReference type="Proteomes" id="UP001396334"/>
    </source>
</evidence>
<accession>A0ABR2PY36</accession>
<dbReference type="Proteomes" id="UP001396334">
    <property type="component" value="Unassembled WGS sequence"/>
</dbReference>
<reference evidence="2 3" key="1">
    <citation type="journal article" date="2024" name="G3 (Bethesda)">
        <title>Genome assembly of Hibiscus sabdariffa L. provides insights into metabolisms of medicinal natural products.</title>
        <authorList>
            <person name="Kim T."/>
        </authorList>
    </citation>
    <scope>NUCLEOTIDE SEQUENCE [LARGE SCALE GENOMIC DNA]</scope>
    <source>
        <strain evidence="2">TK-2024</strain>
        <tissue evidence="2">Old leaves</tissue>
    </source>
</reference>
<keyword evidence="3" id="KW-1185">Reference proteome</keyword>
<comment type="caution">
    <text evidence="2">The sequence shown here is derived from an EMBL/GenBank/DDBJ whole genome shotgun (WGS) entry which is preliminary data.</text>
</comment>
<dbReference type="EMBL" id="JBBPBN010000049">
    <property type="protein sequence ID" value="KAK8993120.1"/>
    <property type="molecule type" value="Genomic_DNA"/>
</dbReference>
<gene>
    <name evidence="2" type="ORF">V6N11_033224</name>
</gene>
<dbReference type="PANTHER" id="PTHR33738:SF1">
    <property type="entry name" value="PLANT_T7H20-70 PROTEIN"/>
    <property type="match status" value="1"/>
</dbReference>
<sequence length="143" mass="15665">MEQGKPTKSSSSSSSSITSEIFPSKVPPSSSSKILDSVFPPQPEVPEGQSLVSKMQDSPNEPLKTKPANSGHEGKSQSAANKEESSFFMEPCIPPPCHLSSSIFYGAQDIFPIPQTKKNTVYYDDDESGYATRGNWWKGSFYY</sequence>
<feature type="compositionally biased region" description="Low complexity" evidence="1">
    <location>
        <begin position="23"/>
        <end position="33"/>
    </location>
</feature>
<evidence type="ECO:0000313" key="2">
    <source>
        <dbReference type="EMBL" id="KAK8993120.1"/>
    </source>
</evidence>
<proteinExistence type="predicted"/>
<evidence type="ECO:0000256" key="1">
    <source>
        <dbReference type="SAM" id="MobiDB-lite"/>
    </source>
</evidence>
<protein>
    <submittedName>
        <fullName evidence="2">Uncharacterized protein</fullName>
    </submittedName>
</protein>
<dbReference type="PANTHER" id="PTHR33738">
    <property type="entry name" value="EMB|CAB82975.1"/>
    <property type="match status" value="1"/>
</dbReference>
<feature type="region of interest" description="Disordered" evidence="1">
    <location>
        <begin position="1"/>
        <end position="87"/>
    </location>
</feature>